<dbReference type="Pfam" id="PF04542">
    <property type="entry name" value="Sigma70_r2"/>
    <property type="match status" value="1"/>
</dbReference>
<dbReference type="PANTHER" id="PTHR43133:SF63">
    <property type="entry name" value="RNA POLYMERASE SIGMA FACTOR FECI-RELATED"/>
    <property type="match status" value="1"/>
</dbReference>
<dbReference type="Gene3D" id="1.10.1740.10">
    <property type="match status" value="1"/>
</dbReference>
<dbReference type="NCBIfam" id="TIGR02937">
    <property type="entry name" value="sigma70-ECF"/>
    <property type="match status" value="1"/>
</dbReference>
<feature type="domain" description="RNA polymerase sigma factor 70 region 4 type 2" evidence="6">
    <location>
        <begin position="146"/>
        <end position="197"/>
    </location>
</feature>
<dbReference type="InterPro" id="IPR014284">
    <property type="entry name" value="RNA_pol_sigma-70_dom"/>
</dbReference>
<dbReference type="GO" id="GO:0006352">
    <property type="term" value="P:DNA-templated transcription initiation"/>
    <property type="evidence" value="ECO:0007669"/>
    <property type="project" value="InterPro"/>
</dbReference>
<comment type="similarity">
    <text evidence="1">Belongs to the sigma-70 factor family. ECF subfamily.</text>
</comment>
<dbReference type="InterPro" id="IPR007627">
    <property type="entry name" value="RNA_pol_sigma70_r2"/>
</dbReference>
<evidence type="ECO:0000256" key="4">
    <source>
        <dbReference type="ARBA" id="ARBA00023163"/>
    </source>
</evidence>
<dbReference type="EMBL" id="CP023741">
    <property type="protein sequence ID" value="ATI80277.1"/>
    <property type="molecule type" value="Genomic_DNA"/>
</dbReference>
<evidence type="ECO:0000313" key="7">
    <source>
        <dbReference type="EMBL" id="ATI80277.1"/>
    </source>
</evidence>
<evidence type="ECO:0000256" key="3">
    <source>
        <dbReference type="ARBA" id="ARBA00023082"/>
    </source>
</evidence>
<feature type="domain" description="RNA polymerase sigma-70 region 2" evidence="5">
    <location>
        <begin position="45"/>
        <end position="111"/>
    </location>
</feature>
<dbReference type="PANTHER" id="PTHR43133">
    <property type="entry name" value="RNA POLYMERASE ECF-TYPE SIGMA FACTO"/>
    <property type="match status" value="1"/>
</dbReference>
<keyword evidence="3" id="KW-0731">Sigma factor</keyword>
<sequence length="203" mass="22805">MDCSDQALPLCAFLRIDRKCSSPDGPCACSQEPWALKQATIAARLYAAQRPALVDYAASILGDRARAEDIVQDAWISFASIEDQNGIQNPDRFLRRMIRNLAIDALRRTRRYDRIAGGDMEEAERTVQDNAPGTEQALIARQELARVQGALARLPERQRLAIEMHRIGRYKLREIAERLGVSIPFVHGLIVKGLAACDDYRDE</sequence>
<dbReference type="InterPro" id="IPR036388">
    <property type="entry name" value="WH-like_DNA-bd_sf"/>
</dbReference>
<dbReference type="GO" id="GO:0016987">
    <property type="term" value="F:sigma factor activity"/>
    <property type="evidence" value="ECO:0007669"/>
    <property type="project" value="UniProtKB-KW"/>
</dbReference>
<gene>
    <name evidence="7" type="ORF">A6768_09835</name>
</gene>
<organism evidence="7 8">
    <name type="scientific">Sphingobium yanoikuyae</name>
    <name type="common">Sphingomonas yanoikuyae</name>
    <dbReference type="NCBI Taxonomy" id="13690"/>
    <lineage>
        <taxon>Bacteria</taxon>
        <taxon>Pseudomonadati</taxon>
        <taxon>Pseudomonadota</taxon>
        <taxon>Alphaproteobacteria</taxon>
        <taxon>Sphingomonadales</taxon>
        <taxon>Sphingomonadaceae</taxon>
        <taxon>Sphingobium</taxon>
    </lineage>
</organism>
<dbReference type="AlphaFoldDB" id="A0A291MYV6"/>
<evidence type="ECO:0000259" key="5">
    <source>
        <dbReference type="Pfam" id="PF04542"/>
    </source>
</evidence>
<accession>A0A291MYV6</accession>
<evidence type="ECO:0000256" key="2">
    <source>
        <dbReference type="ARBA" id="ARBA00023015"/>
    </source>
</evidence>
<dbReference type="InterPro" id="IPR039425">
    <property type="entry name" value="RNA_pol_sigma-70-like"/>
</dbReference>
<keyword evidence="2" id="KW-0805">Transcription regulation</keyword>
<dbReference type="SUPFAM" id="SSF88946">
    <property type="entry name" value="Sigma2 domain of RNA polymerase sigma factors"/>
    <property type="match status" value="1"/>
</dbReference>
<dbReference type="Proteomes" id="UP000219422">
    <property type="component" value="Chromosome"/>
</dbReference>
<dbReference type="InterPro" id="IPR013324">
    <property type="entry name" value="RNA_pol_sigma_r3/r4-like"/>
</dbReference>
<dbReference type="Pfam" id="PF08281">
    <property type="entry name" value="Sigma70_r4_2"/>
    <property type="match status" value="1"/>
</dbReference>
<dbReference type="Gene3D" id="1.10.10.10">
    <property type="entry name" value="Winged helix-like DNA-binding domain superfamily/Winged helix DNA-binding domain"/>
    <property type="match status" value="1"/>
</dbReference>
<evidence type="ECO:0000256" key="1">
    <source>
        <dbReference type="ARBA" id="ARBA00010641"/>
    </source>
</evidence>
<name>A0A291MYV6_SPHYA</name>
<reference evidence="7 8" key="1">
    <citation type="submission" date="2017-10" db="EMBL/GenBank/DDBJ databases">
        <title>Sphingobium yanoikuyae S72.</title>
        <authorList>
            <person name="Sanchez E."/>
            <person name="Bustos P."/>
            <person name="Mendoza P."/>
            <person name="Guo X."/>
            <person name="Mendoza A."/>
        </authorList>
    </citation>
    <scope>NUCLEOTIDE SEQUENCE [LARGE SCALE GENOMIC DNA]</scope>
    <source>
        <strain evidence="7 8">S72</strain>
    </source>
</reference>
<proteinExistence type="inferred from homology"/>
<dbReference type="InterPro" id="IPR013249">
    <property type="entry name" value="RNA_pol_sigma70_r4_t2"/>
</dbReference>
<dbReference type="GO" id="GO:0003677">
    <property type="term" value="F:DNA binding"/>
    <property type="evidence" value="ECO:0007669"/>
    <property type="project" value="InterPro"/>
</dbReference>
<dbReference type="SUPFAM" id="SSF88659">
    <property type="entry name" value="Sigma3 and sigma4 domains of RNA polymerase sigma factors"/>
    <property type="match status" value="1"/>
</dbReference>
<evidence type="ECO:0000259" key="6">
    <source>
        <dbReference type="Pfam" id="PF08281"/>
    </source>
</evidence>
<evidence type="ECO:0000313" key="8">
    <source>
        <dbReference type="Proteomes" id="UP000219422"/>
    </source>
</evidence>
<dbReference type="InterPro" id="IPR013325">
    <property type="entry name" value="RNA_pol_sigma_r2"/>
</dbReference>
<protein>
    <submittedName>
        <fullName evidence="7">RNA polymerase subunit sigma-24</fullName>
    </submittedName>
</protein>
<dbReference type="KEGG" id="sya:A6768_09835"/>
<keyword evidence="4" id="KW-0804">Transcription</keyword>